<dbReference type="GO" id="GO:0016192">
    <property type="term" value="P:vesicle-mediated transport"/>
    <property type="evidence" value="ECO:0007669"/>
    <property type="project" value="TreeGrafter"/>
</dbReference>
<proteinExistence type="inferred from homology"/>
<dbReference type="RefSeq" id="XP_018983903.1">
    <property type="nucleotide sequence ID" value="XM_019131918.1"/>
</dbReference>
<sequence>MAFKDFLNFSGFSDDFKARNYSVYGQWTGIISIFVCIGLGIANLFHVSVVIVFGIICIVQGLILVFVEIPFMLKCCPMSDNFVNAITKFEQNWWRVGFYVVMALVQWLSLTVMVTSLICPAIILTFGAVFYAIAALKHQEFVKSSMVNNGGKVVDNQEFIRQVL</sequence>
<dbReference type="Proteomes" id="UP000094336">
    <property type="component" value="Unassembled WGS sequence"/>
</dbReference>
<dbReference type="STRING" id="984486.A0A1E3QLL4"/>
<evidence type="ECO:0000256" key="1">
    <source>
        <dbReference type="ARBA" id="ARBA00003246"/>
    </source>
</evidence>
<organism evidence="11 12">
    <name type="scientific">Babjeviella inositovora NRRL Y-12698</name>
    <dbReference type="NCBI Taxonomy" id="984486"/>
    <lineage>
        <taxon>Eukaryota</taxon>
        <taxon>Fungi</taxon>
        <taxon>Dikarya</taxon>
        <taxon>Ascomycota</taxon>
        <taxon>Saccharomycotina</taxon>
        <taxon>Pichiomycetes</taxon>
        <taxon>Serinales incertae sedis</taxon>
        <taxon>Babjeviella</taxon>
    </lineage>
</organism>
<keyword evidence="7 10" id="KW-1133">Transmembrane helix</keyword>
<name>A0A1E3QLL4_9ASCO</name>
<feature type="transmembrane region" description="Helical" evidence="10">
    <location>
        <begin position="21"/>
        <end position="41"/>
    </location>
</feature>
<dbReference type="Pfam" id="PF10233">
    <property type="entry name" value="Cg6151-P"/>
    <property type="match status" value="1"/>
</dbReference>
<keyword evidence="9 10" id="KW-0472">Membrane</keyword>
<dbReference type="EMBL" id="KV454435">
    <property type="protein sequence ID" value="ODQ78575.1"/>
    <property type="molecule type" value="Genomic_DNA"/>
</dbReference>
<dbReference type="GeneID" id="30149771"/>
<comment type="function">
    <text evidence="1">Golgi membrane protein involved in vesicular trafficking.</text>
</comment>
<dbReference type="GO" id="GO:0000139">
    <property type="term" value="C:Golgi membrane"/>
    <property type="evidence" value="ECO:0007669"/>
    <property type="project" value="UniProtKB-SubCell"/>
</dbReference>
<dbReference type="AlphaFoldDB" id="A0A1E3QLL4"/>
<evidence type="ECO:0000256" key="8">
    <source>
        <dbReference type="ARBA" id="ARBA00023034"/>
    </source>
</evidence>
<evidence type="ECO:0000256" key="5">
    <source>
        <dbReference type="ARBA" id="ARBA00020655"/>
    </source>
</evidence>
<feature type="transmembrane region" description="Helical" evidence="10">
    <location>
        <begin position="114"/>
        <end position="136"/>
    </location>
</feature>
<dbReference type="PANTHER" id="PTHR13314:SF2">
    <property type="entry name" value="CALCIUM CHANNEL FLOWER HOMOLOG"/>
    <property type="match status" value="1"/>
</dbReference>
<comment type="subcellular location">
    <subcellularLocation>
        <location evidence="2">Golgi apparatus membrane</location>
        <topology evidence="2">Multi-pass membrane protein</topology>
    </subcellularLocation>
</comment>
<keyword evidence="6 10" id="KW-0812">Transmembrane</keyword>
<evidence type="ECO:0000256" key="2">
    <source>
        <dbReference type="ARBA" id="ARBA00004653"/>
    </source>
</evidence>
<protein>
    <recommendedName>
        <fullName evidence="4">Golgi apparatus membrane protein TVP18</fullName>
    </recommendedName>
    <alternativeName>
        <fullName evidence="5">Golgi apparatus membrane protein tvp18</fullName>
    </alternativeName>
</protein>
<evidence type="ECO:0000256" key="9">
    <source>
        <dbReference type="ARBA" id="ARBA00023136"/>
    </source>
</evidence>
<evidence type="ECO:0000313" key="11">
    <source>
        <dbReference type="EMBL" id="ODQ78575.1"/>
    </source>
</evidence>
<evidence type="ECO:0000256" key="4">
    <source>
        <dbReference type="ARBA" id="ARBA00013563"/>
    </source>
</evidence>
<evidence type="ECO:0000256" key="10">
    <source>
        <dbReference type="SAM" id="Phobius"/>
    </source>
</evidence>
<reference evidence="12" key="1">
    <citation type="submission" date="2016-05" db="EMBL/GenBank/DDBJ databases">
        <title>Comparative genomics of biotechnologically important yeasts.</title>
        <authorList>
            <consortium name="DOE Joint Genome Institute"/>
            <person name="Riley R."/>
            <person name="Haridas S."/>
            <person name="Wolfe K.H."/>
            <person name="Lopes M.R."/>
            <person name="Hittinger C.T."/>
            <person name="Goker M."/>
            <person name="Salamov A."/>
            <person name="Wisecaver J."/>
            <person name="Long T.M."/>
            <person name="Aerts A.L."/>
            <person name="Barry K."/>
            <person name="Choi C."/>
            <person name="Clum A."/>
            <person name="Coughlan A.Y."/>
            <person name="Deshpande S."/>
            <person name="Douglass A.P."/>
            <person name="Hanson S.J."/>
            <person name="Klenk H.-P."/>
            <person name="Labutti K."/>
            <person name="Lapidus A."/>
            <person name="Lindquist E."/>
            <person name="Lipzen A."/>
            <person name="Meier-Kolthoff J.P."/>
            <person name="Ohm R.A."/>
            <person name="Otillar R.P."/>
            <person name="Pangilinan J."/>
            <person name="Peng Y."/>
            <person name="Rokas A."/>
            <person name="Rosa C.A."/>
            <person name="Scheuner C."/>
            <person name="Sibirny A.A."/>
            <person name="Slot J.C."/>
            <person name="Stielow J.B."/>
            <person name="Sun H."/>
            <person name="Kurtzman C.P."/>
            <person name="Blackwell M."/>
            <person name="Grigoriev I.V."/>
            <person name="Jeffries T.W."/>
        </authorList>
    </citation>
    <scope>NUCLEOTIDE SEQUENCE [LARGE SCALE GENOMIC DNA]</scope>
    <source>
        <strain evidence="12">NRRL Y-12698</strain>
    </source>
</reference>
<gene>
    <name evidence="11" type="ORF">BABINDRAFT_39276</name>
</gene>
<feature type="transmembrane region" description="Helical" evidence="10">
    <location>
        <begin position="47"/>
        <end position="71"/>
    </location>
</feature>
<evidence type="ECO:0000256" key="6">
    <source>
        <dbReference type="ARBA" id="ARBA00022692"/>
    </source>
</evidence>
<evidence type="ECO:0000313" key="12">
    <source>
        <dbReference type="Proteomes" id="UP000094336"/>
    </source>
</evidence>
<dbReference type="SMART" id="SM01077">
    <property type="entry name" value="Cg6151-P"/>
    <property type="match status" value="1"/>
</dbReference>
<dbReference type="OrthoDB" id="5591789at2759"/>
<comment type="similarity">
    <text evidence="3">Belongs to the TVP18 family.</text>
</comment>
<keyword evidence="8" id="KW-0333">Golgi apparatus</keyword>
<evidence type="ECO:0000256" key="7">
    <source>
        <dbReference type="ARBA" id="ARBA00022989"/>
    </source>
</evidence>
<accession>A0A1E3QLL4</accession>
<dbReference type="InterPro" id="IPR019365">
    <property type="entry name" value="TVP18/Ca-channel_flower"/>
</dbReference>
<keyword evidence="12" id="KW-1185">Reference proteome</keyword>
<dbReference type="PANTHER" id="PTHR13314">
    <property type="entry name" value="CALCIUM CHANNEL FLOWER HOMOLOG"/>
    <property type="match status" value="1"/>
</dbReference>
<evidence type="ECO:0000256" key="3">
    <source>
        <dbReference type="ARBA" id="ARBA00005738"/>
    </source>
</evidence>